<dbReference type="Pfam" id="PF10004">
    <property type="entry name" value="DUF2247"/>
    <property type="match status" value="1"/>
</dbReference>
<comment type="caution">
    <text evidence="1">The sequence shown here is derived from an EMBL/GenBank/DDBJ whole genome shotgun (WGS) entry which is preliminary data.</text>
</comment>
<proteinExistence type="predicted"/>
<sequence length="163" mass="19579">MYKTEMLKRNQLDCNWNTLLIGRQYKLISPEEVTNYAVEYLECNPHLNHKFILDLAWDITEDEVDDLLEKVVSDHSPEALAKEYHKWLYSILREVYHGTPDENAFQEIENVFFMFHTPTIMQEVFRRISNIYYYPSHSKKTIKELLKEFLEDEKKRINGEGEV</sequence>
<dbReference type="InterPro" id="IPR016630">
    <property type="entry name" value="UCP015278"/>
</dbReference>
<accession>A0ABV1S051</accession>
<dbReference type="EMBL" id="JBEOME010000001">
    <property type="protein sequence ID" value="MER3119913.1"/>
    <property type="molecule type" value="Genomic_DNA"/>
</dbReference>
<evidence type="ECO:0000313" key="2">
    <source>
        <dbReference type="Proteomes" id="UP001467674"/>
    </source>
</evidence>
<gene>
    <name evidence="1" type="ORF">ABQG71_01780</name>
</gene>
<evidence type="ECO:0000313" key="1">
    <source>
        <dbReference type="EMBL" id="MER3119913.1"/>
    </source>
</evidence>
<reference evidence="1 2" key="1">
    <citation type="submission" date="2024-06" db="EMBL/GenBank/DDBJ databases">
        <title>Construction of an artificial bacterial consortium using nitrogen cycle bacteria from Cuatro Cienegas Basin and a mangrove forest.</title>
        <authorList>
            <person name="Aguilera-Najera D."/>
            <person name="Marquez-Cianci L."/>
            <person name="Martinez-Perez E."/>
            <person name="Rosas-Barrera M."/>
            <person name="Rodriguez-Cruz U.E."/>
            <person name="Tapia-Lopez R."/>
            <person name="Eguiarte L.E."/>
            <person name="Souza-Saldivar V."/>
        </authorList>
    </citation>
    <scope>NUCLEOTIDE SEQUENCE [LARGE SCALE GENOMIC DNA]</scope>
    <source>
        <strain evidence="1 2">S14-15</strain>
    </source>
</reference>
<name>A0ABV1S051_BACAB</name>
<dbReference type="RefSeq" id="WP_268358348.1">
    <property type="nucleotide sequence ID" value="NZ_CP128109.1"/>
</dbReference>
<dbReference type="Proteomes" id="UP001467674">
    <property type="component" value="Unassembled WGS sequence"/>
</dbReference>
<organism evidence="1 2">
    <name type="scientific">Bacillus altitudinis</name>
    <dbReference type="NCBI Taxonomy" id="293387"/>
    <lineage>
        <taxon>Bacteria</taxon>
        <taxon>Bacillati</taxon>
        <taxon>Bacillota</taxon>
        <taxon>Bacilli</taxon>
        <taxon>Bacillales</taxon>
        <taxon>Bacillaceae</taxon>
        <taxon>Bacillus</taxon>
    </lineage>
</organism>
<protein>
    <submittedName>
        <fullName evidence="1">DUF2247 family protein</fullName>
    </submittedName>
</protein>
<keyword evidence="2" id="KW-1185">Reference proteome</keyword>